<evidence type="ECO:0000313" key="1">
    <source>
        <dbReference type="EMBL" id="PCD01866.1"/>
    </source>
</evidence>
<dbReference type="Gene3D" id="1.25.40.380">
    <property type="entry name" value="Protein of unknown function DUF1810"/>
    <property type="match status" value="1"/>
</dbReference>
<comment type="caution">
    <text evidence="1">The sequence shown here is derived from an EMBL/GenBank/DDBJ whole genome shotgun (WGS) entry which is preliminary data.</text>
</comment>
<dbReference type="AlphaFoldDB" id="A0A2A4B2L6"/>
<dbReference type="Proteomes" id="UP000218366">
    <property type="component" value="Unassembled WGS sequence"/>
</dbReference>
<dbReference type="EMBL" id="NWMW01000002">
    <property type="protein sequence ID" value="PCD01866.1"/>
    <property type="molecule type" value="Genomic_DNA"/>
</dbReference>
<evidence type="ECO:0000313" key="2">
    <source>
        <dbReference type="Proteomes" id="UP000218366"/>
    </source>
</evidence>
<dbReference type="OrthoDB" id="9801870at2"/>
<accession>A0A2A4B2L6</accession>
<dbReference type="PIRSF" id="PIRSF008546">
    <property type="entry name" value="UCP008546"/>
    <property type="match status" value="1"/>
</dbReference>
<dbReference type="Pfam" id="PF08837">
    <property type="entry name" value="DUF1810"/>
    <property type="match status" value="1"/>
</dbReference>
<dbReference type="InterPro" id="IPR036287">
    <property type="entry name" value="Rv1873-like_sf"/>
</dbReference>
<proteinExistence type="predicted"/>
<reference evidence="1 2" key="1">
    <citation type="submission" date="2017-09" db="EMBL/GenBank/DDBJ databases">
        <title>Sphingomonas spermidinifaciens 9NM-10, whole genome shotgun sequence.</title>
        <authorList>
            <person name="Feng G."/>
            <person name="Zhu H."/>
        </authorList>
    </citation>
    <scope>NUCLEOTIDE SEQUENCE [LARGE SCALE GENOMIC DNA]</scope>
    <source>
        <strain evidence="1 2">9NM-10</strain>
    </source>
</reference>
<protein>
    <submittedName>
        <fullName evidence="1">Calpastatin</fullName>
    </submittedName>
</protein>
<dbReference type="InterPro" id="IPR014937">
    <property type="entry name" value="DUF1810"/>
</dbReference>
<keyword evidence="2" id="KW-1185">Reference proteome</keyword>
<gene>
    <name evidence="1" type="ORF">COC42_10160</name>
</gene>
<organism evidence="1 2">
    <name type="scientific">Sphingomonas spermidinifaciens</name>
    <dbReference type="NCBI Taxonomy" id="1141889"/>
    <lineage>
        <taxon>Bacteria</taxon>
        <taxon>Pseudomonadati</taxon>
        <taxon>Pseudomonadota</taxon>
        <taxon>Alphaproteobacteria</taxon>
        <taxon>Sphingomonadales</taxon>
        <taxon>Sphingomonadaceae</taxon>
        <taxon>Sphingomonas</taxon>
    </lineage>
</organism>
<sequence length="138" mass="14599">MAQAFDLERFVAAQEGVYPIALTELLAGEKQSHWMWFIFPQIEGLGRSAMARAYAIASLDEARAYLAHPVLGARYVECVGALLAHRDRSAEAIMGGIDAMKLRSSLTLFAAAGGGARVAAALAAFFGGPDAATVERLG</sequence>
<dbReference type="SUPFAM" id="SSF140736">
    <property type="entry name" value="Rv1873-like"/>
    <property type="match status" value="1"/>
</dbReference>
<name>A0A2A4B2L6_9SPHN</name>
<dbReference type="RefSeq" id="WP_096343245.1">
    <property type="nucleotide sequence ID" value="NZ_NWMW01000002.1"/>
</dbReference>